<evidence type="ECO:0000313" key="2">
    <source>
        <dbReference type="Proteomes" id="UP000561326"/>
    </source>
</evidence>
<gene>
    <name evidence="1" type="ORF">HF838_17365</name>
</gene>
<dbReference type="RefSeq" id="WP_168975880.1">
    <property type="nucleotide sequence ID" value="NZ_JABAGO010000038.1"/>
</dbReference>
<reference evidence="1 2" key="1">
    <citation type="submission" date="2020-04" db="EMBL/GenBank/DDBJ databases">
        <authorList>
            <person name="Hitch T.C.A."/>
            <person name="Wylensek D."/>
            <person name="Clavel T."/>
        </authorList>
    </citation>
    <scope>NUCLEOTIDE SEQUENCE [LARGE SCALE GENOMIC DNA]</scope>
    <source>
        <strain evidence="1 2">WB01_D5_05</strain>
    </source>
</reference>
<evidence type="ECO:0000313" key="1">
    <source>
        <dbReference type="EMBL" id="NMF00004.1"/>
    </source>
</evidence>
<protein>
    <submittedName>
        <fullName evidence="1">HK97 gp10 family phage protein</fullName>
    </submittedName>
</protein>
<name>A0A848CW73_ANEAE</name>
<dbReference type="Proteomes" id="UP000561326">
    <property type="component" value="Unassembled WGS sequence"/>
</dbReference>
<organism evidence="1 2">
    <name type="scientific">Aneurinibacillus aneurinilyticus</name>
    <name type="common">Bacillus aneurinolyticus</name>
    <dbReference type="NCBI Taxonomy" id="1391"/>
    <lineage>
        <taxon>Bacteria</taxon>
        <taxon>Bacillati</taxon>
        <taxon>Bacillota</taxon>
        <taxon>Bacilli</taxon>
        <taxon>Bacillales</taxon>
        <taxon>Paenibacillaceae</taxon>
        <taxon>Aneurinibacillus group</taxon>
        <taxon>Aneurinibacillus</taxon>
    </lineage>
</organism>
<comment type="caution">
    <text evidence="1">The sequence shown here is derived from an EMBL/GenBank/DDBJ whole genome shotgun (WGS) entry which is preliminary data.</text>
</comment>
<sequence length="140" mass="15911">MAANIELDLSKFIRLLEKTPEAVYRGGKRGLHDAMDDWLAESRDVAPIAPKGGNLRKQLTTKVDTKTLTGEIRGNAVEYSPGYGRFNYGYWLHEGEGQSTKLSTPDTTHKFLDKPAQEHQKDWLRHIESEIEAEAKREGW</sequence>
<accession>A0A848CW73</accession>
<proteinExistence type="predicted"/>
<dbReference type="EMBL" id="JABAGO010000038">
    <property type="protein sequence ID" value="NMF00004.1"/>
    <property type="molecule type" value="Genomic_DNA"/>
</dbReference>
<dbReference type="AlphaFoldDB" id="A0A848CW73"/>